<accession>A0A6N4STL1</accession>
<dbReference type="EMBL" id="CP000383">
    <property type="protein sequence ID" value="ABG59793.1"/>
    <property type="molecule type" value="Genomic_DNA"/>
</dbReference>
<dbReference type="PROSITE" id="PS50042">
    <property type="entry name" value="CNMP_BINDING_3"/>
    <property type="match status" value="1"/>
</dbReference>
<evidence type="ECO:0000259" key="1">
    <source>
        <dbReference type="PROSITE" id="PS50042"/>
    </source>
</evidence>
<dbReference type="SUPFAM" id="SSF51206">
    <property type="entry name" value="cAMP-binding domain-like"/>
    <property type="match status" value="1"/>
</dbReference>
<dbReference type="InterPro" id="IPR000595">
    <property type="entry name" value="cNMP-bd_dom"/>
</dbReference>
<sequence>MFLYSKEFIFGLQLNPKMNTEELIKQAFDPYFNVPLEAWQSFTDLGEVIATTKDQIIKNPDTTEKYLSFILKGSGGILFWNNANFVCIDLCYEGEFFGDYMSFLNQRPTPLEVITFEPSELFRISKTNFDKLSSNTEFGDKICRFASEGLFIHKQKQQIDILSKTATERYIELQAEQPTIIQRTPQKYIASYLGITPQSLSRIRNECALKH</sequence>
<reference evidence="2 3" key="1">
    <citation type="journal article" date="2007" name="Appl. Environ. Microbiol.">
        <title>Genome sequence of the cellulolytic gliding bacterium Cytophaga hutchinsonii.</title>
        <authorList>
            <person name="Xie G."/>
            <person name="Bruce D.C."/>
            <person name="Challacombe J.F."/>
            <person name="Chertkov O."/>
            <person name="Detter J.C."/>
            <person name="Gilna P."/>
            <person name="Han C.S."/>
            <person name="Lucas S."/>
            <person name="Misra M."/>
            <person name="Myers G.L."/>
            <person name="Richardson P."/>
            <person name="Tapia R."/>
            <person name="Thayer N."/>
            <person name="Thompson L.S."/>
            <person name="Brettin T.S."/>
            <person name="Henrissat B."/>
            <person name="Wilson D.B."/>
            <person name="McBride M.J."/>
        </authorList>
    </citation>
    <scope>NUCLEOTIDE SEQUENCE [LARGE SCALE GENOMIC DNA]</scope>
    <source>
        <strain evidence="3">ATCC 33406 / DSM 1761 / CIP 103989 / NBRC 15051 / NCIMB 9469 / D465</strain>
    </source>
</reference>
<proteinExistence type="predicted"/>
<dbReference type="Gene3D" id="2.60.120.10">
    <property type="entry name" value="Jelly Rolls"/>
    <property type="match status" value="1"/>
</dbReference>
<feature type="domain" description="Cyclic nucleotide-binding" evidence="1">
    <location>
        <begin position="69"/>
        <end position="132"/>
    </location>
</feature>
<dbReference type="InterPro" id="IPR018490">
    <property type="entry name" value="cNMP-bd_dom_sf"/>
</dbReference>
<evidence type="ECO:0000313" key="2">
    <source>
        <dbReference type="EMBL" id="ABG59793.1"/>
    </source>
</evidence>
<keyword evidence="3" id="KW-1185">Reference proteome</keyword>
<dbReference type="Pfam" id="PF00027">
    <property type="entry name" value="cNMP_binding"/>
    <property type="match status" value="1"/>
</dbReference>
<organism evidence="2 3">
    <name type="scientific">Cytophaga hutchinsonii (strain ATCC 33406 / DSM 1761 / CIP 103989 / NBRC 15051 / NCIMB 9469 / D465)</name>
    <dbReference type="NCBI Taxonomy" id="269798"/>
    <lineage>
        <taxon>Bacteria</taxon>
        <taxon>Pseudomonadati</taxon>
        <taxon>Bacteroidota</taxon>
        <taxon>Cytophagia</taxon>
        <taxon>Cytophagales</taxon>
        <taxon>Cytophagaceae</taxon>
        <taxon>Cytophaga</taxon>
    </lineage>
</organism>
<protein>
    <submittedName>
        <fullName evidence="2">Cyclic nucleotide binding regulatory protein</fullName>
    </submittedName>
</protein>
<name>A0A6N4STL1_CYTH3</name>
<evidence type="ECO:0000313" key="3">
    <source>
        <dbReference type="Proteomes" id="UP000001822"/>
    </source>
</evidence>
<dbReference type="Proteomes" id="UP000001822">
    <property type="component" value="Chromosome"/>
</dbReference>
<gene>
    <name evidence="2" type="ordered locus">CHU_2540</name>
</gene>
<dbReference type="AlphaFoldDB" id="A0A6N4STL1"/>
<dbReference type="InterPro" id="IPR014710">
    <property type="entry name" value="RmlC-like_jellyroll"/>
</dbReference>
<dbReference type="KEGG" id="chu:CHU_2540"/>